<dbReference type="FunFam" id="3.30.160.20:FF:000010">
    <property type="entry name" value="Peptide chain release factor 2"/>
    <property type="match status" value="1"/>
</dbReference>
<dbReference type="STRING" id="515618.RIEPE_0123"/>
<evidence type="ECO:0000256" key="2">
    <source>
        <dbReference type="ARBA" id="ARBA00022481"/>
    </source>
</evidence>
<protein>
    <recommendedName>
        <fullName evidence="4 5">Peptide chain release factor 2</fullName>
        <shortName evidence="4">RF-2</shortName>
    </recommendedName>
</protein>
<name>D4G7T1_RIEPU</name>
<dbReference type="InterPro" id="IPR005139">
    <property type="entry name" value="PCRF"/>
</dbReference>
<feature type="domain" description="Peptide chain release factor" evidence="7">
    <location>
        <begin position="86"/>
        <end position="196"/>
    </location>
</feature>
<dbReference type="Pfam" id="PF00472">
    <property type="entry name" value="RF-1"/>
    <property type="match status" value="1"/>
</dbReference>
<dbReference type="PANTHER" id="PTHR43116:SF3">
    <property type="entry name" value="CLASS I PEPTIDE CHAIN RELEASE FACTOR"/>
    <property type="match status" value="1"/>
</dbReference>
<dbReference type="GO" id="GO:0016149">
    <property type="term" value="F:translation release factor activity, codon specific"/>
    <property type="evidence" value="ECO:0007669"/>
    <property type="project" value="UniProtKB-UniRule"/>
</dbReference>
<evidence type="ECO:0000256" key="5">
    <source>
        <dbReference type="NCBIfam" id="TIGR00020"/>
    </source>
</evidence>
<organism evidence="8 9">
    <name type="scientific">Riesia pediculicola (strain USDA)</name>
    <dbReference type="NCBI Taxonomy" id="515618"/>
    <lineage>
        <taxon>Bacteria</taxon>
        <taxon>Pseudomonadati</taxon>
        <taxon>Pseudomonadota</taxon>
        <taxon>Gammaproteobacteria</taxon>
        <taxon>Enterobacterales</taxon>
        <taxon>Enterobacteriaceae</taxon>
        <taxon>Candidatus Riesia</taxon>
    </lineage>
</organism>
<dbReference type="InterPro" id="IPR000352">
    <property type="entry name" value="Pep_chain_release_fac_I"/>
</dbReference>
<dbReference type="InterPro" id="IPR045853">
    <property type="entry name" value="Pep_chain_release_fac_I_sf"/>
</dbReference>
<evidence type="ECO:0000256" key="1">
    <source>
        <dbReference type="ARBA" id="ARBA00010835"/>
    </source>
</evidence>
<accession>D4G7T1</accession>
<dbReference type="HOGENOM" id="CLU_036856_6_0_6"/>
<evidence type="ECO:0000256" key="3">
    <source>
        <dbReference type="ARBA" id="ARBA00022917"/>
    </source>
</evidence>
<dbReference type="Proteomes" id="UP000001700">
    <property type="component" value="Chromosome"/>
</dbReference>
<dbReference type="Gene3D" id="3.30.70.1660">
    <property type="match status" value="1"/>
</dbReference>
<evidence type="ECO:0000256" key="6">
    <source>
        <dbReference type="SAM" id="Coils"/>
    </source>
</evidence>
<keyword evidence="4" id="KW-0963">Cytoplasm</keyword>
<dbReference type="Gene3D" id="3.30.160.20">
    <property type="match status" value="1"/>
</dbReference>
<gene>
    <name evidence="4 8" type="primary">prfB</name>
    <name evidence="8" type="ordered locus">RIEPE_0123</name>
</gene>
<evidence type="ECO:0000256" key="4">
    <source>
        <dbReference type="HAMAP-Rule" id="MF_00094"/>
    </source>
</evidence>
<dbReference type="NCBIfam" id="TIGR00020">
    <property type="entry name" value="prfB"/>
    <property type="match status" value="1"/>
</dbReference>
<reference evidence="8" key="1">
    <citation type="submission" date="2008-05" db="EMBL/GenBank/DDBJ databases">
        <title>Genome sequence of Riesia pediculicola USDA.</title>
        <authorList>
            <person name="Kirkness E.F."/>
        </authorList>
    </citation>
    <scope>NUCLEOTIDE SEQUENCE [LARGE SCALE GENOMIC DNA]</scope>
    <source>
        <strain evidence="8">USDA</strain>
    </source>
</reference>
<keyword evidence="9" id="KW-1185">Reference proteome</keyword>
<comment type="subcellular location">
    <subcellularLocation>
        <location evidence="4">Cytoplasm</location>
    </subcellularLocation>
</comment>
<dbReference type="PANTHER" id="PTHR43116">
    <property type="entry name" value="PEPTIDE CHAIN RELEASE FACTOR 2"/>
    <property type="match status" value="1"/>
</dbReference>
<dbReference type="Gene3D" id="1.20.58.410">
    <property type="entry name" value="Release factor"/>
    <property type="match status" value="1"/>
</dbReference>
<dbReference type="SMART" id="SM00937">
    <property type="entry name" value="PCRF"/>
    <property type="match status" value="1"/>
</dbReference>
<keyword evidence="6" id="KW-0175">Coiled coil</keyword>
<dbReference type="EMBL" id="CP001085">
    <property type="protein sequence ID" value="ADD79422.1"/>
    <property type="molecule type" value="Genomic_DNA"/>
</dbReference>
<dbReference type="Pfam" id="PF03462">
    <property type="entry name" value="PCRF"/>
    <property type="match status" value="1"/>
</dbReference>
<dbReference type="eggNOG" id="COG1186">
    <property type="taxonomic scope" value="Bacteria"/>
</dbReference>
<feature type="modified residue" description="N5-methylglutamine" evidence="4">
    <location>
        <position position="254"/>
    </location>
</feature>
<evidence type="ECO:0000313" key="8">
    <source>
        <dbReference type="EMBL" id="ADD79422.1"/>
    </source>
</evidence>
<comment type="similarity">
    <text evidence="1 4">Belongs to the prokaryotic/mitochondrial release factor family.</text>
</comment>
<proteinExistence type="inferred from homology"/>
<dbReference type="GO" id="GO:0005737">
    <property type="term" value="C:cytoplasm"/>
    <property type="evidence" value="ECO:0007669"/>
    <property type="project" value="UniProtKB-SubCell"/>
</dbReference>
<feature type="coiled-coil region" evidence="6">
    <location>
        <begin position="276"/>
        <end position="315"/>
    </location>
</feature>
<evidence type="ECO:0000259" key="7">
    <source>
        <dbReference type="SMART" id="SM00937"/>
    </source>
</evidence>
<evidence type="ECO:0000313" key="9">
    <source>
        <dbReference type="Proteomes" id="UP000001700"/>
    </source>
</evidence>
<dbReference type="OrthoDB" id="9806673at2"/>
<dbReference type="InterPro" id="IPR004374">
    <property type="entry name" value="PrfB"/>
</dbReference>
<dbReference type="RefSeq" id="WP_013087412.1">
    <property type="nucleotide sequence ID" value="NC_014109.1"/>
</dbReference>
<dbReference type="HAMAP" id="MF_00094">
    <property type="entry name" value="Rel_fac_2"/>
    <property type="match status" value="1"/>
</dbReference>
<dbReference type="SUPFAM" id="SSF75620">
    <property type="entry name" value="Release factor"/>
    <property type="match status" value="1"/>
</dbReference>
<comment type="function">
    <text evidence="4">Peptide chain release factor 2 directs the termination of translation in response to the peptide chain termination codons UGA and UAA.</text>
</comment>
<dbReference type="AlphaFoldDB" id="D4G7T1"/>
<comment type="PTM">
    <text evidence="4">Methylated by PrmC. Methylation increases the termination efficiency of RF2.</text>
</comment>
<keyword evidence="2 4" id="KW-0488">Methylation</keyword>
<keyword evidence="3 4" id="KW-0648">Protein biosynthesis</keyword>
<dbReference type="KEGG" id="rip:RIEPE_0123"/>
<sequence>MEIKKILEDFKRSYREFQNLKNIFRYEEKKIELTTLRNKISSNEIWRSKKLSSLIGLQKLVAIKEIEIEKIEKIKQYLENIEILIECLKEKRDEDFLKETYRDLFNVRSMIENLKIFRLFSKENDFCDCYIDLQSGSGGIDSQDWTSMLLKMYLKWSDLKNFRSYVLNTSYGEITGIKSSTIMIKGRYAYGWLRTETGIHRLVRKSPFDSSGRRHTSFSSVFVYPVLEDPDQEIRIQSSDLKIDSYKSSGAGGQHTNKTESAIRITHIPTGIVTQCQSNRSQHKNKEQALKQLKNKLYEIQKKEKQENQKVIENNKFDIAWGNQIRSYILDHSRVKDLRTGIEERNVRSVLEGKIDKFIKANLILRKKD</sequence>